<name>A0ABV2SZW0_9BACT</name>
<protein>
    <submittedName>
        <fullName evidence="4">CshA/CshB family fibrillar adhesin-related protein</fullName>
    </submittedName>
</protein>
<evidence type="ECO:0000256" key="1">
    <source>
        <dbReference type="SAM" id="SignalP"/>
    </source>
</evidence>
<sequence length="815" mass="87036">MRKLILVLSLLLLATTSTYGQYANDGTGVLRDQIWWFDWNGFVLADGASRTFTTADGLVVIITFSKVSGSIPEPSPMTTWTGAVLHFLYNFTDPSIYPALYTNGNSTNAYFTLTVTATRAGVPSPYTFVAADAEGSSLGEKTTLKTNGSNWTTLEFFRNSGQTSNPLTGCGTQTLTIEETHGGAVIGEGKGQNPIMATNALANTPLIIDVTLDKNNIRGGMAMTFGIFAPIDRGDLPADYGFAQHQINYDNINGCNYLPPMPAIIQSQALKMGALPGDADGQETTDDNANGADEDGVLSFTEYDGSGTYSVDVAVTNTTGSNAFLTGWFDFNGDKTFNTGESVTVTVPPDASQATLSWTGLPATLPAGSSIINYFGFRFRLSSDLLSTQRATGFAKDGEVEDYLVPFTIPCNYTITTNSNTPVCEGTSLQLNTTGGGVKHTWSPATGLSDPSIANPVATPATTTTYTVTGYDTRGCLSEATVEITVLPLPVITKSQDASICQSQDIRLSATAPDAASYTWTPSEGLSAPDVNNPLAAPQTTTRYTVKVSGRNGCSSEEVVNVTVTPSPSFDIKAATPIICKGEKALLSASGGDTYSWYTDNNTPFATAADVEVQPAVSTTYKVLITDNTCNVNKEMQVPVMVNNLPVTTVSSTNLIDCSHNKTQLIATGGSAYQWEPAPGITQLSSPAIWATPLQTTTYYVNITDNNKCTVRDSVKVEVDLNTALSNYPIPNAFSPNNDGKNDCFGLKYWGPVIELEFAIFNRWGENVFRTKNPTACWDGTYKGVPQPVGTYVYYISAKTICGTAFRKGALSLIR</sequence>
<dbReference type="InterPro" id="IPR026341">
    <property type="entry name" value="T9SS_type_B"/>
</dbReference>
<evidence type="ECO:0000313" key="5">
    <source>
        <dbReference type="Proteomes" id="UP001549749"/>
    </source>
</evidence>
<dbReference type="EMBL" id="JBEXAC010000001">
    <property type="protein sequence ID" value="MET6996314.1"/>
    <property type="molecule type" value="Genomic_DNA"/>
</dbReference>
<proteinExistence type="predicted"/>
<feature type="domain" description="Surface adhesin CshA non-repetitive" evidence="2">
    <location>
        <begin position="32"/>
        <end position="228"/>
    </location>
</feature>
<evidence type="ECO:0000259" key="3">
    <source>
        <dbReference type="Pfam" id="PF20009"/>
    </source>
</evidence>
<dbReference type="RefSeq" id="WP_354658960.1">
    <property type="nucleotide sequence ID" value="NZ_JBEXAC010000001.1"/>
</dbReference>
<dbReference type="InterPro" id="IPR045474">
    <property type="entry name" value="GEVED"/>
</dbReference>
<dbReference type="Pfam" id="PF13585">
    <property type="entry name" value="CHU_C"/>
    <property type="match status" value="1"/>
</dbReference>
<organism evidence="4 5">
    <name type="scientific">Chitinophaga defluvii</name>
    <dbReference type="NCBI Taxonomy" id="3163343"/>
    <lineage>
        <taxon>Bacteria</taxon>
        <taxon>Pseudomonadati</taxon>
        <taxon>Bacteroidota</taxon>
        <taxon>Chitinophagia</taxon>
        <taxon>Chitinophagales</taxon>
        <taxon>Chitinophagaceae</taxon>
        <taxon>Chitinophaga</taxon>
    </lineage>
</organism>
<keyword evidence="5" id="KW-1185">Reference proteome</keyword>
<comment type="caution">
    <text evidence="4">The sequence shown here is derived from an EMBL/GenBank/DDBJ whole genome shotgun (WGS) entry which is preliminary data.</text>
</comment>
<dbReference type="Pfam" id="PF20009">
    <property type="entry name" value="GEVED"/>
    <property type="match status" value="1"/>
</dbReference>
<feature type="domain" description="GEVED" evidence="3">
    <location>
        <begin position="325"/>
        <end position="405"/>
    </location>
</feature>
<accession>A0ABV2SZW0</accession>
<dbReference type="NCBIfam" id="TIGR04131">
    <property type="entry name" value="Bac_Flav_CTERM"/>
    <property type="match status" value="1"/>
</dbReference>
<dbReference type="Proteomes" id="UP001549749">
    <property type="component" value="Unassembled WGS sequence"/>
</dbReference>
<dbReference type="InterPro" id="IPR040683">
    <property type="entry name" value="CshA_NR2"/>
</dbReference>
<reference evidence="4 5" key="1">
    <citation type="submission" date="2024-06" db="EMBL/GenBank/DDBJ databases">
        <title>Chitinophaga defluvii sp. nov., isolated from municipal sewage.</title>
        <authorList>
            <person name="Zhang L."/>
        </authorList>
    </citation>
    <scope>NUCLEOTIDE SEQUENCE [LARGE SCALE GENOMIC DNA]</scope>
    <source>
        <strain evidence="4 5">H8</strain>
    </source>
</reference>
<dbReference type="Pfam" id="PF18651">
    <property type="entry name" value="CshA_NR2"/>
    <property type="match status" value="1"/>
</dbReference>
<feature type="signal peptide" evidence="1">
    <location>
        <begin position="1"/>
        <end position="23"/>
    </location>
</feature>
<evidence type="ECO:0000259" key="2">
    <source>
        <dbReference type="Pfam" id="PF18651"/>
    </source>
</evidence>
<feature type="chain" id="PRO_5045611164" evidence="1">
    <location>
        <begin position="24"/>
        <end position="815"/>
    </location>
</feature>
<gene>
    <name evidence="4" type="ORF">ABR189_03000</name>
</gene>
<keyword evidence="1" id="KW-0732">Signal</keyword>
<evidence type="ECO:0000313" key="4">
    <source>
        <dbReference type="EMBL" id="MET6996314.1"/>
    </source>
</evidence>